<dbReference type="AlphaFoldDB" id="A0AA90PB85"/>
<protein>
    <submittedName>
        <fullName evidence="1">Uncharacterized protein</fullName>
    </submittedName>
</protein>
<name>A0AA90PB85_9BACI</name>
<dbReference type="Proteomes" id="UP001178277">
    <property type="component" value="Unassembled WGS sequence"/>
</dbReference>
<evidence type="ECO:0000313" key="1">
    <source>
        <dbReference type="EMBL" id="MDP1421422.1"/>
    </source>
</evidence>
<organism evidence="1 2">
    <name type="scientific">Peribacillus simplex</name>
    <dbReference type="NCBI Taxonomy" id="1478"/>
    <lineage>
        <taxon>Bacteria</taxon>
        <taxon>Bacillati</taxon>
        <taxon>Bacillota</taxon>
        <taxon>Bacilli</taxon>
        <taxon>Bacillales</taxon>
        <taxon>Bacillaceae</taxon>
        <taxon>Peribacillus</taxon>
    </lineage>
</organism>
<proteinExistence type="predicted"/>
<gene>
    <name evidence="1" type="ORF">Q8G35_24380</name>
</gene>
<comment type="caution">
    <text evidence="1">The sequence shown here is derived from an EMBL/GenBank/DDBJ whole genome shotgun (WGS) entry which is preliminary data.</text>
</comment>
<evidence type="ECO:0000313" key="2">
    <source>
        <dbReference type="Proteomes" id="UP001178277"/>
    </source>
</evidence>
<accession>A0AA90PB85</accession>
<sequence>MIEIPTPNSDYQEIATLLKKQGAPNECYVISWNEEIDGKKLSLNEALKKVVEYGSLNNQLYSPLNSLNILVYNK</sequence>
<dbReference type="EMBL" id="JAUUTP010000041">
    <property type="protein sequence ID" value="MDP1421422.1"/>
    <property type="molecule type" value="Genomic_DNA"/>
</dbReference>
<reference evidence="1" key="1">
    <citation type="submission" date="2023-07" db="EMBL/GenBank/DDBJ databases">
        <title>Murine gut Bacillus species.</title>
        <authorList>
            <person name="Gutman E."/>
            <person name="Hashuel R."/>
            <person name="Litvak Y."/>
        </authorList>
    </citation>
    <scope>NUCLEOTIDE SEQUENCE</scope>
    <source>
        <strain evidence="1">RU283</strain>
    </source>
</reference>
<dbReference type="RefSeq" id="WP_305162446.1">
    <property type="nucleotide sequence ID" value="NZ_JAUUTP010000041.1"/>
</dbReference>